<keyword evidence="2" id="KW-0067">ATP-binding</keyword>
<dbReference type="PANTHER" id="PTHR10799">
    <property type="entry name" value="SNF2/RAD54 HELICASE FAMILY"/>
    <property type="match status" value="1"/>
</dbReference>
<dbReference type="InterPro" id="IPR038718">
    <property type="entry name" value="SNF2-like_sf"/>
</dbReference>
<dbReference type="Pfam" id="PF00176">
    <property type="entry name" value="SNF2-rel_dom"/>
    <property type="match status" value="1"/>
</dbReference>
<keyword evidence="5" id="KW-1185">Reference proteome</keyword>
<sequence length="71" mass="8050">MLGLDEQGISGISADEMGLGKTLQTIAFCAHLRHERRSTRPFLVVCPLSVLHNWVEEFKRFALKVGFCLLY</sequence>
<dbReference type="AlphaFoldDB" id="A0AAD7HM35"/>
<evidence type="ECO:0000313" key="5">
    <source>
        <dbReference type="Proteomes" id="UP001215598"/>
    </source>
</evidence>
<protein>
    <submittedName>
        <fullName evidence="4">SNF2 family N-terminal domain-containing protein</fullName>
    </submittedName>
</protein>
<dbReference type="SUPFAM" id="SSF52540">
    <property type="entry name" value="P-loop containing nucleoside triphosphate hydrolases"/>
    <property type="match status" value="1"/>
</dbReference>
<dbReference type="InterPro" id="IPR000330">
    <property type="entry name" value="SNF2_N"/>
</dbReference>
<proteinExistence type="predicted"/>
<dbReference type="EMBL" id="JARKIB010000214">
    <property type="protein sequence ID" value="KAJ7723039.1"/>
    <property type="molecule type" value="Genomic_DNA"/>
</dbReference>
<dbReference type="GO" id="GO:0005524">
    <property type="term" value="F:ATP binding"/>
    <property type="evidence" value="ECO:0007669"/>
    <property type="project" value="InterPro"/>
</dbReference>
<dbReference type="Gene3D" id="3.40.50.10810">
    <property type="entry name" value="Tandem AAA-ATPase domain"/>
    <property type="match status" value="1"/>
</dbReference>
<evidence type="ECO:0000259" key="3">
    <source>
        <dbReference type="Pfam" id="PF00176"/>
    </source>
</evidence>
<dbReference type="InterPro" id="IPR027417">
    <property type="entry name" value="P-loop_NTPase"/>
</dbReference>
<organism evidence="4 5">
    <name type="scientific">Mycena metata</name>
    <dbReference type="NCBI Taxonomy" id="1033252"/>
    <lineage>
        <taxon>Eukaryota</taxon>
        <taxon>Fungi</taxon>
        <taxon>Dikarya</taxon>
        <taxon>Basidiomycota</taxon>
        <taxon>Agaricomycotina</taxon>
        <taxon>Agaricomycetes</taxon>
        <taxon>Agaricomycetidae</taxon>
        <taxon>Agaricales</taxon>
        <taxon>Marasmiineae</taxon>
        <taxon>Mycenaceae</taxon>
        <taxon>Mycena</taxon>
    </lineage>
</organism>
<keyword evidence="1" id="KW-0547">Nucleotide-binding</keyword>
<dbReference type="Proteomes" id="UP001215598">
    <property type="component" value="Unassembled WGS sequence"/>
</dbReference>
<accession>A0AAD7HM35</accession>
<reference evidence="4" key="1">
    <citation type="submission" date="2023-03" db="EMBL/GenBank/DDBJ databases">
        <title>Massive genome expansion in bonnet fungi (Mycena s.s.) driven by repeated elements and novel gene families across ecological guilds.</title>
        <authorList>
            <consortium name="Lawrence Berkeley National Laboratory"/>
            <person name="Harder C.B."/>
            <person name="Miyauchi S."/>
            <person name="Viragh M."/>
            <person name="Kuo A."/>
            <person name="Thoen E."/>
            <person name="Andreopoulos B."/>
            <person name="Lu D."/>
            <person name="Skrede I."/>
            <person name="Drula E."/>
            <person name="Henrissat B."/>
            <person name="Morin E."/>
            <person name="Kohler A."/>
            <person name="Barry K."/>
            <person name="LaButti K."/>
            <person name="Morin E."/>
            <person name="Salamov A."/>
            <person name="Lipzen A."/>
            <person name="Mereny Z."/>
            <person name="Hegedus B."/>
            <person name="Baldrian P."/>
            <person name="Stursova M."/>
            <person name="Weitz H."/>
            <person name="Taylor A."/>
            <person name="Grigoriev I.V."/>
            <person name="Nagy L.G."/>
            <person name="Martin F."/>
            <person name="Kauserud H."/>
        </authorList>
    </citation>
    <scope>NUCLEOTIDE SEQUENCE</scope>
    <source>
        <strain evidence="4">CBHHK182m</strain>
    </source>
</reference>
<feature type="domain" description="SNF2 N-terminal" evidence="3">
    <location>
        <begin position="1"/>
        <end position="62"/>
    </location>
</feature>
<evidence type="ECO:0000256" key="1">
    <source>
        <dbReference type="ARBA" id="ARBA00022741"/>
    </source>
</evidence>
<evidence type="ECO:0000256" key="2">
    <source>
        <dbReference type="ARBA" id="ARBA00022840"/>
    </source>
</evidence>
<gene>
    <name evidence="4" type="ORF">B0H16DRAFT_343831</name>
</gene>
<comment type="caution">
    <text evidence="4">The sequence shown here is derived from an EMBL/GenBank/DDBJ whole genome shotgun (WGS) entry which is preliminary data.</text>
</comment>
<name>A0AAD7HM35_9AGAR</name>
<evidence type="ECO:0000313" key="4">
    <source>
        <dbReference type="EMBL" id="KAJ7723039.1"/>
    </source>
</evidence>